<dbReference type="EMBL" id="JAHJDP010000072">
    <property type="protein sequence ID" value="MBU2691664.1"/>
    <property type="molecule type" value="Genomic_DNA"/>
</dbReference>
<gene>
    <name evidence="1" type="ORF">KJ970_12125</name>
</gene>
<name>A0A948RY02_UNCEI</name>
<dbReference type="InterPro" id="IPR019734">
    <property type="entry name" value="TPR_rpt"/>
</dbReference>
<dbReference type="SUPFAM" id="SSF48452">
    <property type="entry name" value="TPR-like"/>
    <property type="match status" value="1"/>
</dbReference>
<protein>
    <submittedName>
        <fullName evidence="1">Tetratricopeptide repeat protein</fullName>
    </submittedName>
</protein>
<dbReference type="AlphaFoldDB" id="A0A948RY02"/>
<accession>A0A948RY02</accession>
<proteinExistence type="predicted"/>
<evidence type="ECO:0000313" key="1">
    <source>
        <dbReference type="EMBL" id="MBU2691664.1"/>
    </source>
</evidence>
<sequence>MNRLPRLNPSLYRGAVGVLLALFLCTLCAIGTGCESGNQSKLYKAERKLWKIAKQQASLASLPPDVQASIQNHLIIEYQELIESLTPADSATIPPPDDLVQYRLYRIRATAQLECARWHVMAGENQKALAIIENACRSYTWNPGVTAEAFRNRILLLERMGDPDLYADAVEEMSRVLDLTRLGENIPLPLIQCQRRSARFFYAHGDVDRAGIQRQGAKDELDRLLKAGIAGSPRVLILSELALIALDTNDAESARQRYQEALEVSRGTPWEPSLEFALANLNLGFPDRLEMAVTGFERLALRHPDSPLAARGLLMAGATLRTQKEYDRADLLLDRSDSLAARDPELHASIIFERAVLAEARGDWDRALTFYRQVTADAPRSRSALNVPLQIASRYLSLHDREAAESVLQRAIRNYEEMMEGDNPQLALMAMEMRSKAWIMLEEWGAAVEALQDLAKRAPESDFAPLALAEAARLTKEKLGQLEKSHEIWQKLIDLYPGTPLAALAARELEIKQEP</sequence>
<comment type="caution">
    <text evidence="1">The sequence shown here is derived from an EMBL/GenBank/DDBJ whole genome shotgun (WGS) entry which is preliminary data.</text>
</comment>
<dbReference type="Gene3D" id="1.25.40.10">
    <property type="entry name" value="Tetratricopeptide repeat domain"/>
    <property type="match status" value="3"/>
</dbReference>
<dbReference type="Pfam" id="PF13174">
    <property type="entry name" value="TPR_6"/>
    <property type="match status" value="1"/>
</dbReference>
<evidence type="ECO:0000313" key="2">
    <source>
        <dbReference type="Proteomes" id="UP000777784"/>
    </source>
</evidence>
<organism evidence="1 2">
    <name type="scientific">Eiseniibacteriota bacterium</name>
    <dbReference type="NCBI Taxonomy" id="2212470"/>
    <lineage>
        <taxon>Bacteria</taxon>
        <taxon>Candidatus Eiseniibacteriota</taxon>
    </lineage>
</organism>
<dbReference type="PROSITE" id="PS51257">
    <property type="entry name" value="PROKAR_LIPOPROTEIN"/>
    <property type="match status" value="1"/>
</dbReference>
<dbReference type="Proteomes" id="UP000777784">
    <property type="component" value="Unassembled WGS sequence"/>
</dbReference>
<dbReference type="InterPro" id="IPR011990">
    <property type="entry name" value="TPR-like_helical_dom_sf"/>
</dbReference>
<reference evidence="1" key="1">
    <citation type="submission" date="2021-05" db="EMBL/GenBank/DDBJ databases">
        <title>Energy efficiency and biological interactions define the core microbiome of deep oligotrophic groundwater.</title>
        <authorList>
            <person name="Mehrshad M."/>
            <person name="Lopez-Fernandez M."/>
            <person name="Bell E."/>
            <person name="Bernier-Latmani R."/>
            <person name="Bertilsson S."/>
            <person name="Dopson M."/>
        </authorList>
    </citation>
    <scope>NUCLEOTIDE SEQUENCE</scope>
    <source>
        <strain evidence="1">Modern_marine.mb.64</strain>
    </source>
</reference>